<gene>
    <name evidence="5" type="ORF">B0H67DRAFT_600497</name>
</gene>
<dbReference type="PANTHER" id="PTHR10908:SF0">
    <property type="entry name" value="SEROTONIN N-ACETYLTRANSFERASE"/>
    <property type="match status" value="1"/>
</dbReference>
<dbReference type="Pfam" id="PF13673">
    <property type="entry name" value="Acetyltransf_10"/>
    <property type="match status" value="1"/>
</dbReference>
<sequence>MPRSLKDVDHAVDESSDVDSDFASLQKKINQKRRAAKDSPEARLQKALPCPFLPNIRPLTTSDCDSCVALENAAFSDPEHRASREKFEYRLTTCPELSIGVFCTVVPDQAKGWHLETLASAKPVETDRADGAVSVLLAHIVSTKCRDTVVTDSDMGLPEDWRTRSGRSADVGHQETGRTIALHSLAVAPKLQGCGVGKMIVKAYLQQMNNSGLADRVALICQDHLISYYERFGFQNKGESKVKFGGGGWYDMVFELSGPPKTPF</sequence>
<dbReference type="AlphaFoldDB" id="A0AA40AEZ1"/>
<dbReference type="PROSITE" id="PS51186">
    <property type="entry name" value="GNAT"/>
    <property type="match status" value="1"/>
</dbReference>
<dbReference type="PANTHER" id="PTHR10908">
    <property type="entry name" value="SEROTONIN N-ACETYLTRANSFERASE"/>
    <property type="match status" value="1"/>
</dbReference>
<evidence type="ECO:0000256" key="2">
    <source>
        <dbReference type="ARBA" id="ARBA00023315"/>
    </source>
</evidence>
<dbReference type="InterPro" id="IPR051635">
    <property type="entry name" value="SNAT-like"/>
</dbReference>
<accession>A0AA40AEZ1</accession>
<dbReference type="GO" id="GO:0004059">
    <property type="term" value="F:aralkylamine N-acetyltransferase activity"/>
    <property type="evidence" value="ECO:0007669"/>
    <property type="project" value="TreeGrafter"/>
</dbReference>
<dbReference type="Proteomes" id="UP001172102">
    <property type="component" value="Unassembled WGS sequence"/>
</dbReference>
<comment type="caution">
    <text evidence="5">The sequence shown here is derived from an EMBL/GenBank/DDBJ whole genome shotgun (WGS) entry which is preliminary data.</text>
</comment>
<dbReference type="InterPro" id="IPR016181">
    <property type="entry name" value="Acyl_CoA_acyltransferase"/>
</dbReference>
<proteinExistence type="predicted"/>
<dbReference type="Gene3D" id="3.40.630.30">
    <property type="match status" value="1"/>
</dbReference>
<evidence type="ECO:0000256" key="3">
    <source>
        <dbReference type="SAM" id="MobiDB-lite"/>
    </source>
</evidence>
<dbReference type="SUPFAM" id="SSF55729">
    <property type="entry name" value="Acyl-CoA N-acyltransferases (Nat)"/>
    <property type="match status" value="1"/>
</dbReference>
<evidence type="ECO:0000313" key="6">
    <source>
        <dbReference type="Proteomes" id="UP001172102"/>
    </source>
</evidence>
<keyword evidence="2" id="KW-0012">Acyltransferase</keyword>
<feature type="region of interest" description="Disordered" evidence="3">
    <location>
        <begin position="1"/>
        <end position="24"/>
    </location>
</feature>
<dbReference type="EMBL" id="JAUKUA010000004">
    <property type="protein sequence ID" value="KAK0714641.1"/>
    <property type="molecule type" value="Genomic_DNA"/>
</dbReference>
<protein>
    <submittedName>
        <fullName evidence="5">Acyl-CoA N-acyltransferase</fullName>
    </submittedName>
</protein>
<feature type="compositionally biased region" description="Basic and acidic residues" evidence="3">
    <location>
        <begin position="1"/>
        <end position="13"/>
    </location>
</feature>
<reference evidence="5" key="1">
    <citation type="submission" date="2023-06" db="EMBL/GenBank/DDBJ databases">
        <title>Genome-scale phylogeny and comparative genomics of the fungal order Sordariales.</title>
        <authorList>
            <consortium name="Lawrence Berkeley National Laboratory"/>
            <person name="Hensen N."/>
            <person name="Bonometti L."/>
            <person name="Westerberg I."/>
            <person name="Brannstrom I.O."/>
            <person name="Guillou S."/>
            <person name="Cros-Aarteil S."/>
            <person name="Calhoun S."/>
            <person name="Haridas S."/>
            <person name="Kuo A."/>
            <person name="Mondo S."/>
            <person name="Pangilinan J."/>
            <person name="Riley R."/>
            <person name="Labutti K."/>
            <person name="Andreopoulos B."/>
            <person name="Lipzen A."/>
            <person name="Chen C."/>
            <person name="Yanf M."/>
            <person name="Daum C."/>
            <person name="Ng V."/>
            <person name="Clum A."/>
            <person name="Steindorff A."/>
            <person name="Ohm R."/>
            <person name="Martin F."/>
            <person name="Silar P."/>
            <person name="Natvig D."/>
            <person name="Lalanne C."/>
            <person name="Gautier V."/>
            <person name="Ament-Velasquez S.L."/>
            <person name="Kruys A."/>
            <person name="Hutchinson M.I."/>
            <person name="Powell A.J."/>
            <person name="Barry K."/>
            <person name="Miller A.N."/>
            <person name="Grigoriev I.V."/>
            <person name="Debuchy R."/>
            <person name="Gladieux P."/>
            <person name="Thoren M.H."/>
            <person name="Johannesson H."/>
        </authorList>
    </citation>
    <scope>NUCLEOTIDE SEQUENCE</scope>
    <source>
        <strain evidence="5">SMH4607-1</strain>
    </source>
</reference>
<organism evidence="5 6">
    <name type="scientific">Lasiosphaeris hirsuta</name>
    <dbReference type="NCBI Taxonomy" id="260670"/>
    <lineage>
        <taxon>Eukaryota</taxon>
        <taxon>Fungi</taxon>
        <taxon>Dikarya</taxon>
        <taxon>Ascomycota</taxon>
        <taxon>Pezizomycotina</taxon>
        <taxon>Sordariomycetes</taxon>
        <taxon>Sordariomycetidae</taxon>
        <taxon>Sordariales</taxon>
        <taxon>Lasiosphaeriaceae</taxon>
        <taxon>Lasiosphaeris</taxon>
    </lineage>
</organism>
<name>A0AA40AEZ1_9PEZI</name>
<evidence type="ECO:0000313" key="5">
    <source>
        <dbReference type="EMBL" id="KAK0714641.1"/>
    </source>
</evidence>
<keyword evidence="1" id="KW-0808">Transferase</keyword>
<dbReference type="CDD" id="cd04301">
    <property type="entry name" value="NAT_SF"/>
    <property type="match status" value="1"/>
</dbReference>
<feature type="domain" description="N-acetyltransferase" evidence="4">
    <location>
        <begin position="54"/>
        <end position="257"/>
    </location>
</feature>
<evidence type="ECO:0000256" key="1">
    <source>
        <dbReference type="ARBA" id="ARBA00022679"/>
    </source>
</evidence>
<dbReference type="InterPro" id="IPR000182">
    <property type="entry name" value="GNAT_dom"/>
</dbReference>
<keyword evidence="6" id="KW-1185">Reference proteome</keyword>
<dbReference type="GO" id="GO:0005737">
    <property type="term" value="C:cytoplasm"/>
    <property type="evidence" value="ECO:0007669"/>
    <property type="project" value="TreeGrafter"/>
</dbReference>
<evidence type="ECO:0000259" key="4">
    <source>
        <dbReference type="PROSITE" id="PS51186"/>
    </source>
</evidence>